<evidence type="ECO:0000256" key="6">
    <source>
        <dbReference type="SAM" id="MobiDB-lite"/>
    </source>
</evidence>
<dbReference type="RefSeq" id="WP_263507289.1">
    <property type="nucleotide sequence ID" value="NZ_CP106982.1"/>
</dbReference>
<evidence type="ECO:0000313" key="8">
    <source>
        <dbReference type="EMBL" id="UYF92051.1"/>
    </source>
</evidence>
<keyword evidence="3" id="KW-0472">Membrane</keyword>
<feature type="signal peptide" evidence="7">
    <location>
        <begin position="1"/>
        <end position="23"/>
    </location>
</feature>
<dbReference type="Proteomes" id="UP001163947">
    <property type="component" value="Chromosome"/>
</dbReference>
<accession>A0AA46PRX9</accession>
<organism evidence="8 9">
    <name type="scientific">Rhodococcus aetherivorans</name>
    <dbReference type="NCBI Taxonomy" id="191292"/>
    <lineage>
        <taxon>Bacteria</taxon>
        <taxon>Bacillati</taxon>
        <taxon>Actinomycetota</taxon>
        <taxon>Actinomycetes</taxon>
        <taxon>Mycobacteriales</taxon>
        <taxon>Nocardiaceae</taxon>
        <taxon>Rhodococcus</taxon>
    </lineage>
</organism>
<keyword evidence="2 7" id="KW-0732">Signal</keyword>
<evidence type="ECO:0000256" key="1">
    <source>
        <dbReference type="ARBA" id="ARBA00022475"/>
    </source>
</evidence>
<evidence type="ECO:0000256" key="5">
    <source>
        <dbReference type="ARBA" id="ARBA00023288"/>
    </source>
</evidence>
<feature type="region of interest" description="Disordered" evidence="6">
    <location>
        <begin position="26"/>
        <end position="64"/>
    </location>
</feature>
<dbReference type="PROSITE" id="PS51257">
    <property type="entry name" value="PROKAR_LIPOPROTEIN"/>
    <property type="match status" value="1"/>
</dbReference>
<dbReference type="EMBL" id="CP106982">
    <property type="protein sequence ID" value="UYF92051.1"/>
    <property type="molecule type" value="Genomic_DNA"/>
</dbReference>
<dbReference type="GeneID" id="83621989"/>
<evidence type="ECO:0000256" key="4">
    <source>
        <dbReference type="ARBA" id="ARBA00023139"/>
    </source>
</evidence>
<evidence type="ECO:0000256" key="7">
    <source>
        <dbReference type="SAM" id="SignalP"/>
    </source>
</evidence>
<gene>
    <name evidence="8" type="ORF">OCS65_16190</name>
</gene>
<keyword evidence="1" id="KW-1003">Cell membrane</keyword>
<name>A0AA46PRX9_9NOCA</name>
<keyword evidence="4" id="KW-0564">Palmitate</keyword>
<proteinExistence type="predicted"/>
<evidence type="ECO:0000256" key="2">
    <source>
        <dbReference type="ARBA" id="ARBA00022729"/>
    </source>
</evidence>
<dbReference type="Pfam" id="PF14041">
    <property type="entry name" value="Lipoprotein_21"/>
    <property type="match status" value="1"/>
</dbReference>
<feature type="chain" id="PRO_5041398357" evidence="7">
    <location>
        <begin position="24"/>
        <end position="200"/>
    </location>
</feature>
<sequence>MPSRTAGVTLVSALAMAILAGCAQPQDGQPVAEPTTATSSRQAPTGGAAVSTTVGEQPCDPDVDLDAPEVFAVGEQLPPPQQITDATWLQAYNGNYNRCSDLSYAQVGIVGATGSSPTHLLLFHRGDYVGTATPCALNPAVVATAFDSIDVEYNYPREGEPNAAATGFAELTFTWSDGGVVTVGRLPDEYLELTGCDEMR</sequence>
<protein>
    <submittedName>
        <fullName evidence="8">LppP/LprE family lipoprotein</fullName>
    </submittedName>
</protein>
<reference evidence="8" key="1">
    <citation type="submission" date="2022-09" db="EMBL/GenBank/DDBJ databases">
        <title>The genome sequence of Rhodococcus aetherivorans N1.</title>
        <authorList>
            <person name="Jiang W."/>
        </authorList>
    </citation>
    <scope>NUCLEOTIDE SEQUENCE</scope>
    <source>
        <strain evidence="8">N1</strain>
    </source>
</reference>
<evidence type="ECO:0000313" key="9">
    <source>
        <dbReference type="Proteomes" id="UP001163947"/>
    </source>
</evidence>
<dbReference type="AlphaFoldDB" id="A0AA46PRX9"/>
<keyword evidence="5 8" id="KW-0449">Lipoprotein</keyword>
<evidence type="ECO:0000256" key="3">
    <source>
        <dbReference type="ARBA" id="ARBA00023136"/>
    </source>
</evidence>
<dbReference type="InterPro" id="IPR025971">
    <property type="entry name" value="LppP/LprE"/>
</dbReference>